<organism evidence="2 3">
    <name type="scientific">Ramlibacter albus</name>
    <dbReference type="NCBI Taxonomy" id="2079448"/>
    <lineage>
        <taxon>Bacteria</taxon>
        <taxon>Pseudomonadati</taxon>
        <taxon>Pseudomonadota</taxon>
        <taxon>Betaproteobacteria</taxon>
        <taxon>Burkholderiales</taxon>
        <taxon>Comamonadaceae</taxon>
        <taxon>Ramlibacter</taxon>
    </lineage>
</organism>
<reference evidence="2" key="1">
    <citation type="submission" date="2020-08" db="EMBL/GenBank/DDBJ databases">
        <title>Ramlibacter sp. GTP1 16S ribosomal RNA gene genome sequencing and assembly.</title>
        <authorList>
            <person name="Kang M."/>
        </authorList>
    </citation>
    <scope>NUCLEOTIDE SEQUENCE</scope>
    <source>
        <strain evidence="2">GTP1</strain>
    </source>
</reference>
<sequence>MPDPSAILTADSPPQLLVSRHRATRELRFPPLAAQSPLAAEHETVAIAGRGHVYSFTVIHPNPKSGAAPFALGYVDLPGPVRLFGRIGGEGVGIGAACEVVAHAEFGYAFQTVAA</sequence>
<dbReference type="EMBL" id="JACORU010000015">
    <property type="protein sequence ID" value="MBC5768191.1"/>
    <property type="molecule type" value="Genomic_DNA"/>
</dbReference>
<dbReference type="RefSeq" id="WP_187084700.1">
    <property type="nucleotide sequence ID" value="NZ_JACORU010000015.1"/>
</dbReference>
<dbReference type="Proteomes" id="UP000596827">
    <property type="component" value="Unassembled WGS sequence"/>
</dbReference>
<dbReference type="SUPFAM" id="SSF50249">
    <property type="entry name" value="Nucleic acid-binding proteins"/>
    <property type="match status" value="1"/>
</dbReference>
<evidence type="ECO:0000313" key="2">
    <source>
        <dbReference type="EMBL" id="MBC5768191.1"/>
    </source>
</evidence>
<dbReference type="AlphaFoldDB" id="A0A923MEN6"/>
<dbReference type="Pfam" id="PF01796">
    <property type="entry name" value="OB_ChsH2_C"/>
    <property type="match status" value="1"/>
</dbReference>
<gene>
    <name evidence="2" type="ORF">H8R02_27250</name>
</gene>
<proteinExistence type="predicted"/>
<comment type="caution">
    <text evidence="2">The sequence shown here is derived from an EMBL/GenBank/DDBJ whole genome shotgun (WGS) entry which is preliminary data.</text>
</comment>
<evidence type="ECO:0000259" key="1">
    <source>
        <dbReference type="Pfam" id="PF01796"/>
    </source>
</evidence>
<accession>A0A923MEN6</accession>
<keyword evidence="3" id="KW-1185">Reference proteome</keyword>
<protein>
    <submittedName>
        <fullName evidence="2">OB-fold domain-containing protein</fullName>
    </submittedName>
</protein>
<dbReference type="InterPro" id="IPR002878">
    <property type="entry name" value="ChsH2_C"/>
</dbReference>
<dbReference type="InterPro" id="IPR012340">
    <property type="entry name" value="NA-bd_OB-fold"/>
</dbReference>
<evidence type="ECO:0000313" key="3">
    <source>
        <dbReference type="Proteomes" id="UP000596827"/>
    </source>
</evidence>
<feature type="domain" description="ChsH2 C-terminal OB-fold" evidence="1">
    <location>
        <begin position="45"/>
        <end position="101"/>
    </location>
</feature>
<name>A0A923MEN6_9BURK</name>